<reference evidence="1" key="1">
    <citation type="submission" date="2021-08" db="EMBL/GenBank/DDBJ databases">
        <title>Chromosome-Level Trichoderma cornu-damae using Hi-C Data.</title>
        <authorList>
            <person name="Kim C.S."/>
        </authorList>
    </citation>
    <scope>NUCLEOTIDE SEQUENCE</scope>
    <source>
        <strain evidence="1">KA19-0412C</strain>
    </source>
</reference>
<dbReference type="OrthoDB" id="194386at2759"/>
<evidence type="ECO:0008006" key="3">
    <source>
        <dbReference type="Google" id="ProtNLM"/>
    </source>
</evidence>
<dbReference type="PANTHER" id="PTHR14614">
    <property type="entry name" value="HEPATOCELLULAR CARCINOMA-ASSOCIATED ANTIGEN"/>
    <property type="match status" value="1"/>
</dbReference>
<evidence type="ECO:0000313" key="1">
    <source>
        <dbReference type="EMBL" id="KAH6604472.1"/>
    </source>
</evidence>
<dbReference type="InterPro" id="IPR029063">
    <property type="entry name" value="SAM-dependent_MTases_sf"/>
</dbReference>
<dbReference type="PANTHER" id="PTHR14614:SF130">
    <property type="entry name" value="PROTEIN-LYSINE N-METHYLTRANSFERASE EEF2KMT"/>
    <property type="match status" value="1"/>
</dbReference>
<dbReference type="GO" id="GO:0008757">
    <property type="term" value="F:S-adenosylmethionine-dependent methyltransferase activity"/>
    <property type="evidence" value="ECO:0007669"/>
    <property type="project" value="UniProtKB-ARBA"/>
</dbReference>
<keyword evidence="2" id="KW-1185">Reference proteome</keyword>
<dbReference type="EMBL" id="JAIWOZ010000005">
    <property type="protein sequence ID" value="KAH6604472.1"/>
    <property type="molecule type" value="Genomic_DNA"/>
</dbReference>
<dbReference type="AlphaFoldDB" id="A0A9P8QKZ4"/>
<dbReference type="Pfam" id="PF10294">
    <property type="entry name" value="Methyltransf_16"/>
    <property type="match status" value="1"/>
</dbReference>
<sequence length="336" mass="37267">MEASLQKQVDRFCNQYLQIEQTLTYPESQYLRRSEVQDAIYQRLFAGDSLPGGSPPLRYQVRVLKELVSSIEASIEDWDEHGVSDGLMSSLSVLLSTAAPDEADAVQQKCHVVYRLASLPGHKARITLFENRFLISAGGTTGLRTWEAALHLGQLLCLNPSIVSGKRILELGAGTGYLSILCVKYLESTHVIASDGSDDVINNLPENLFLNQLEGSSAISPMDLKWGHALVGTEEERWNGARPLDVILGADITYDSGVIPALVVTLLELFGFYPHVEVIIAATQRNLQTFQVFLEKCEQEQLKAEDVSFGIQPRDRQEGPFYNDQVAIRICKVSKL</sequence>
<protein>
    <recommendedName>
        <fullName evidence="3">FAM86A protein</fullName>
    </recommendedName>
</protein>
<name>A0A9P8QKZ4_9HYPO</name>
<dbReference type="SUPFAM" id="SSF53335">
    <property type="entry name" value="S-adenosyl-L-methionine-dependent methyltransferases"/>
    <property type="match status" value="1"/>
</dbReference>
<dbReference type="GO" id="GO:0005737">
    <property type="term" value="C:cytoplasm"/>
    <property type="evidence" value="ECO:0007669"/>
    <property type="project" value="TreeGrafter"/>
</dbReference>
<dbReference type="CDD" id="cd02440">
    <property type="entry name" value="AdoMet_MTases"/>
    <property type="match status" value="1"/>
</dbReference>
<comment type="caution">
    <text evidence="1">The sequence shown here is derived from an EMBL/GenBank/DDBJ whole genome shotgun (WGS) entry which is preliminary data.</text>
</comment>
<evidence type="ECO:0000313" key="2">
    <source>
        <dbReference type="Proteomes" id="UP000827724"/>
    </source>
</evidence>
<gene>
    <name evidence="1" type="ORF">Trco_006179</name>
</gene>
<proteinExistence type="predicted"/>
<dbReference type="Gene3D" id="3.40.50.150">
    <property type="entry name" value="Vaccinia Virus protein VP39"/>
    <property type="match status" value="1"/>
</dbReference>
<accession>A0A9P8QKZ4</accession>
<dbReference type="Proteomes" id="UP000827724">
    <property type="component" value="Unassembled WGS sequence"/>
</dbReference>
<dbReference type="InterPro" id="IPR019410">
    <property type="entry name" value="Methyltransf_16"/>
</dbReference>
<organism evidence="1 2">
    <name type="scientific">Trichoderma cornu-damae</name>
    <dbReference type="NCBI Taxonomy" id="654480"/>
    <lineage>
        <taxon>Eukaryota</taxon>
        <taxon>Fungi</taxon>
        <taxon>Dikarya</taxon>
        <taxon>Ascomycota</taxon>
        <taxon>Pezizomycotina</taxon>
        <taxon>Sordariomycetes</taxon>
        <taxon>Hypocreomycetidae</taxon>
        <taxon>Hypocreales</taxon>
        <taxon>Hypocreaceae</taxon>
        <taxon>Trichoderma</taxon>
    </lineage>
</organism>